<reference evidence="7 8" key="1">
    <citation type="submission" date="2019-03" db="EMBL/GenBank/DDBJ databases">
        <title>Genomic Encyclopedia of Type Strains, Phase IV (KMG-IV): sequencing the most valuable type-strain genomes for metagenomic binning, comparative biology and taxonomic classification.</title>
        <authorList>
            <person name="Goeker M."/>
        </authorList>
    </citation>
    <scope>NUCLEOTIDE SEQUENCE [LARGE SCALE GENOMIC DNA]</scope>
    <source>
        <strain evidence="7 8">DSM 25903</strain>
    </source>
</reference>
<dbReference type="EC" id="2.1.1.-" evidence="4"/>
<dbReference type="Pfam" id="PF01555">
    <property type="entry name" value="N6_N4_Mtase"/>
    <property type="match status" value="1"/>
</dbReference>
<dbReference type="OrthoDB" id="7806498at2"/>
<keyword evidence="1 7" id="KW-0489">Methyltransferase</keyword>
<dbReference type="AlphaFoldDB" id="A0A4R7BHB0"/>
<dbReference type="GO" id="GO:0032259">
    <property type="term" value="P:methylation"/>
    <property type="evidence" value="ECO:0007669"/>
    <property type="project" value="UniProtKB-KW"/>
</dbReference>
<dbReference type="SUPFAM" id="SSF110849">
    <property type="entry name" value="ParB/Sulfiredoxin"/>
    <property type="match status" value="1"/>
</dbReference>
<dbReference type="InterPro" id="IPR002941">
    <property type="entry name" value="DNA_methylase_N4/N6"/>
</dbReference>
<evidence type="ECO:0000256" key="3">
    <source>
        <dbReference type="ARBA" id="ARBA00047942"/>
    </source>
</evidence>
<dbReference type="InterPro" id="IPR003115">
    <property type="entry name" value="ParB_N"/>
</dbReference>
<feature type="region of interest" description="Disordered" evidence="5">
    <location>
        <begin position="1"/>
        <end position="32"/>
    </location>
</feature>
<dbReference type="SMART" id="SM00470">
    <property type="entry name" value="ParB"/>
    <property type="match status" value="1"/>
</dbReference>
<dbReference type="CDD" id="cd16403">
    <property type="entry name" value="ParB_N_like_MT"/>
    <property type="match status" value="1"/>
</dbReference>
<accession>A0A4R7BHB0</accession>
<organism evidence="7 8">
    <name type="scientific">Enterovirga rhinocerotis</name>
    <dbReference type="NCBI Taxonomy" id="1339210"/>
    <lineage>
        <taxon>Bacteria</taxon>
        <taxon>Pseudomonadati</taxon>
        <taxon>Pseudomonadota</taxon>
        <taxon>Alphaproteobacteria</taxon>
        <taxon>Hyphomicrobiales</taxon>
        <taxon>Methylobacteriaceae</taxon>
        <taxon>Enterovirga</taxon>
    </lineage>
</organism>
<dbReference type="Gene3D" id="3.90.1530.10">
    <property type="entry name" value="Conserved hypothetical protein from pyrococcus furiosus pfu- 392566-001, ParB domain"/>
    <property type="match status" value="1"/>
</dbReference>
<evidence type="ECO:0000256" key="4">
    <source>
        <dbReference type="RuleBase" id="RU362026"/>
    </source>
</evidence>
<dbReference type="Proteomes" id="UP000295122">
    <property type="component" value="Unassembled WGS sequence"/>
</dbReference>
<dbReference type="InterPro" id="IPR001091">
    <property type="entry name" value="RM_Methyltransferase"/>
</dbReference>
<dbReference type="EMBL" id="SNZR01000020">
    <property type="protein sequence ID" value="TDR84491.1"/>
    <property type="molecule type" value="Genomic_DNA"/>
</dbReference>
<comment type="catalytic activity">
    <reaction evidence="3">
        <text>a 2'-deoxyadenosine in DNA + S-adenosyl-L-methionine = an N(6)-methyl-2'-deoxyadenosine in DNA + S-adenosyl-L-homocysteine + H(+)</text>
        <dbReference type="Rhea" id="RHEA:15197"/>
        <dbReference type="Rhea" id="RHEA-COMP:12418"/>
        <dbReference type="Rhea" id="RHEA-COMP:12419"/>
        <dbReference type="ChEBI" id="CHEBI:15378"/>
        <dbReference type="ChEBI" id="CHEBI:57856"/>
        <dbReference type="ChEBI" id="CHEBI:59789"/>
        <dbReference type="ChEBI" id="CHEBI:90615"/>
        <dbReference type="ChEBI" id="CHEBI:90616"/>
        <dbReference type="EC" id="2.1.1.72"/>
    </reaction>
</comment>
<name>A0A4R7BHB0_9HYPH</name>
<comment type="caution">
    <text evidence="7">The sequence shown here is derived from an EMBL/GenBank/DDBJ whole genome shotgun (WGS) entry which is preliminary data.</text>
</comment>
<comment type="similarity">
    <text evidence="4">Belongs to the N(4)/N(6)-methyltransferase family.</text>
</comment>
<dbReference type="InterPro" id="IPR015840">
    <property type="entry name" value="DNA_MeTrfase_ParB"/>
</dbReference>
<evidence type="ECO:0000313" key="8">
    <source>
        <dbReference type="Proteomes" id="UP000295122"/>
    </source>
</evidence>
<dbReference type="InterPro" id="IPR036086">
    <property type="entry name" value="ParB/Sulfiredoxin_sf"/>
</dbReference>
<proteinExistence type="inferred from homology"/>
<dbReference type="PRINTS" id="PR00508">
    <property type="entry name" value="S21N4MTFRASE"/>
</dbReference>
<feature type="domain" description="ParB-like N-terminal" evidence="6">
    <location>
        <begin position="49"/>
        <end position="135"/>
    </location>
</feature>
<evidence type="ECO:0000259" key="6">
    <source>
        <dbReference type="SMART" id="SM00470"/>
    </source>
</evidence>
<evidence type="ECO:0000256" key="1">
    <source>
        <dbReference type="ARBA" id="ARBA00022603"/>
    </source>
</evidence>
<dbReference type="GO" id="GO:0008170">
    <property type="term" value="F:N-methyltransferase activity"/>
    <property type="evidence" value="ECO:0007669"/>
    <property type="project" value="InterPro"/>
</dbReference>
<protein>
    <recommendedName>
        <fullName evidence="4">Methyltransferase</fullName>
        <ecNumber evidence="4">2.1.1.-</ecNumber>
    </recommendedName>
</protein>
<dbReference type="GO" id="GO:0009007">
    <property type="term" value="F:site-specific DNA-methyltransferase (adenine-specific) activity"/>
    <property type="evidence" value="ECO:0007669"/>
    <property type="project" value="UniProtKB-EC"/>
</dbReference>
<dbReference type="GO" id="GO:0003677">
    <property type="term" value="F:DNA binding"/>
    <property type="evidence" value="ECO:0007669"/>
    <property type="project" value="InterPro"/>
</dbReference>
<evidence type="ECO:0000256" key="2">
    <source>
        <dbReference type="ARBA" id="ARBA00022679"/>
    </source>
</evidence>
<dbReference type="SUPFAM" id="SSF53335">
    <property type="entry name" value="S-adenosyl-L-methionine-dependent methyltransferases"/>
    <property type="match status" value="1"/>
</dbReference>
<evidence type="ECO:0000313" key="7">
    <source>
        <dbReference type="EMBL" id="TDR84491.1"/>
    </source>
</evidence>
<dbReference type="InterPro" id="IPR029063">
    <property type="entry name" value="SAM-dependent_MTases_sf"/>
</dbReference>
<keyword evidence="8" id="KW-1185">Reference proteome</keyword>
<dbReference type="Gene3D" id="3.40.50.150">
    <property type="entry name" value="Vaccinia Virus protein VP39"/>
    <property type="match status" value="1"/>
</dbReference>
<dbReference type="PIRSF" id="PIRSF036758">
    <property type="entry name" value="Aden_M_ParB"/>
    <property type="match status" value="1"/>
</dbReference>
<sequence>MSSIDPNADPLRGALRSKSRGRRDALARSASAERTVRRRNDLLPKLDLVEREIGTLRPPARNVRTVDPDHVREVANSIATLGFCAPILIDADGIVIDGLVRLEGAKIAGLTRVPCVLVGHLTKSELRTLRLALNRLQEKGAWDLGELKIELEELILDDAPIEIAGFSAIEIDQIRLDEGEESVEQGPVEPEPAAEPIARPGDVFDLGPHRIACGDARDETLLARLLGGDEVRLVLTDVPYNVPIKGHVTGGDHREFPMASGEMTPEAFEAFNAAWIRAALAYLAKGGVVGTFIDWRGYPTVDRAATGSGLDPLNLVVWSKTNAGMGSLYRSGHELLPLYKKGTASHVNNVELGRHGRWRSNVWTYPGASSIGSDARKGLTSHPTVKPTAMLEDALLDLTHRGEIVLDPFLGSGSTLIAAEKAGRICRGIELDPLYVDVVLRRYEAMTGTRAVRIEAPPEP</sequence>
<gene>
    <name evidence="7" type="ORF">EV668_4936</name>
</gene>
<keyword evidence="2" id="KW-0808">Transferase</keyword>
<evidence type="ECO:0000256" key="5">
    <source>
        <dbReference type="SAM" id="MobiDB-lite"/>
    </source>
</evidence>